<accession>B4F2R3</accession>
<dbReference type="RefSeq" id="WP_012368774.1">
    <property type="nucleotide sequence ID" value="NC_010554.1"/>
</dbReference>
<name>B4F2R3_PROMH</name>
<sequence length="379" mass="43117">MYPTYVPILRAKTGEFDAIKNLKGKYASAICPFFEIPRITEDTKKLKDLRESSQLTKDYLKLIANGISSANSSPSLFFDFFDWKADSYTETGEHILSYMYRALTKKGITVYPVIGFDRWDILDYQKALVGLDVSVETIYCLRIDSVSIDDANDTNYFTEMLDEILNTLGLSPSQVIIMFDFGDVKNKSIVSISNDLTNLLNITKNFNFRNVMLAGCSFPIIINDAVKDTDSTDFVVRKEMHVWKSIYSDLASTIIFSDYGIRNPKGGDGIKAVHANGKIRYTIENKYFVARGHSKQQGNKGAQMYDLARMVVNSPYFLGASFSWGDEQIEKCSNMLIKGNPTQWISFDTNHHISYVIEEVLEFQRNYIGSRKLDKLLVK</sequence>
<dbReference type="PATRIC" id="fig|529507.6.peg.3420"/>
<gene>
    <name evidence="1" type="ordered locus">PMI3497</name>
</gene>
<keyword evidence="2" id="KW-1185">Reference proteome</keyword>
<dbReference type="KEGG" id="pmr:PMI3497"/>
<dbReference type="EMBL" id="AM942759">
    <property type="protein sequence ID" value="CAR46855.1"/>
    <property type="molecule type" value="Genomic_DNA"/>
</dbReference>
<protein>
    <submittedName>
        <fullName evidence="1">Phage-related protein</fullName>
    </submittedName>
</protein>
<dbReference type="GeneID" id="6800365"/>
<evidence type="ECO:0000313" key="2">
    <source>
        <dbReference type="Proteomes" id="UP000008319"/>
    </source>
</evidence>
<dbReference type="AlphaFoldDB" id="B4F2R3"/>
<organism evidence="1 2">
    <name type="scientific">Proteus mirabilis (strain HI4320)</name>
    <dbReference type="NCBI Taxonomy" id="529507"/>
    <lineage>
        <taxon>Bacteria</taxon>
        <taxon>Pseudomonadati</taxon>
        <taxon>Pseudomonadota</taxon>
        <taxon>Gammaproteobacteria</taxon>
        <taxon>Enterobacterales</taxon>
        <taxon>Morganellaceae</taxon>
        <taxon>Proteus</taxon>
    </lineage>
</organism>
<proteinExistence type="predicted"/>
<reference evidence="1 2" key="1">
    <citation type="journal article" date="2008" name="J. Bacteriol.">
        <title>Complete genome sequence of uropathogenic Proteus mirabilis, a master of both adherence and motility.</title>
        <authorList>
            <person name="Pearson M.M."/>
            <person name="Sebaihia M."/>
            <person name="Churcher C."/>
            <person name="Quail M.A."/>
            <person name="Seshasayee A.S."/>
            <person name="Luscombe N.M."/>
            <person name="Abdellah Z."/>
            <person name="Arrosmith C."/>
            <person name="Atkin B."/>
            <person name="Chillingworth T."/>
            <person name="Hauser H."/>
            <person name="Jagels K."/>
            <person name="Moule S."/>
            <person name="Mungall K."/>
            <person name="Norbertczak H."/>
            <person name="Rabbinowitsch E."/>
            <person name="Walker D."/>
            <person name="Whithead S."/>
            <person name="Thomson N.R."/>
            <person name="Rather P.N."/>
            <person name="Parkhill J."/>
            <person name="Mobley H.L."/>
        </authorList>
    </citation>
    <scope>NUCLEOTIDE SEQUENCE [LARGE SCALE GENOMIC DNA]</scope>
    <source>
        <strain evidence="1 2">HI4320</strain>
    </source>
</reference>
<dbReference type="eggNOG" id="ENOG5032FKQ">
    <property type="taxonomic scope" value="Bacteria"/>
</dbReference>
<dbReference type="Proteomes" id="UP000008319">
    <property type="component" value="Chromosome"/>
</dbReference>
<evidence type="ECO:0000313" key="1">
    <source>
        <dbReference type="EMBL" id="CAR46855.1"/>
    </source>
</evidence>
<dbReference type="Pfam" id="PF14350">
    <property type="entry name" value="Beta_protein"/>
    <property type="match status" value="1"/>
</dbReference>
<dbReference type="EnsemblBacteria" id="CAR46855">
    <property type="protein sequence ID" value="CAR46855"/>
    <property type="gene ID" value="PMI3497"/>
</dbReference>
<dbReference type="InterPro" id="IPR025683">
    <property type="entry name" value="Protein_beta"/>
</dbReference>
<dbReference type="HOGENOM" id="CLU_062173_0_1_6"/>